<protein>
    <submittedName>
        <fullName evidence="6">FtsP/CotA-like multicopper oxidase with cupredoxin domain</fullName>
    </submittedName>
</protein>
<evidence type="ECO:0000259" key="5">
    <source>
        <dbReference type="Pfam" id="PF07732"/>
    </source>
</evidence>
<feature type="domain" description="Plastocyanin-like" evidence="5">
    <location>
        <begin position="181"/>
        <end position="227"/>
    </location>
</feature>
<dbReference type="AlphaFoldDB" id="A0A840A6I5"/>
<dbReference type="PANTHER" id="PTHR11709">
    <property type="entry name" value="MULTI-COPPER OXIDASE"/>
    <property type="match status" value="1"/>
</dbReference>
<name>A0A840A6I5_9PROT</name>
<dbReference type="GO" id="GO:0016491">
    <property type="term" value="F:oxidoreductase activity"/>
    <property type="evidence" value="ECO:0007669"/>
    <property type="project" value="UniProtKB-KW"/>
</dbReference>
<dbReference type="InterPro" id="IPR008972">
    <property type="entry name" value="Cupredoxin"/>
</dbReference>
<keyword evidence="7" id="KW-1185">Reference proteome</keyword>
<accession>A0A840A6I5</accession>
<feature type="signal peptide" evidence="3">
    <location>
        <begin position="1"/>
        <end position="33"/>
    </location>
</feature>
<feature type="chain" id="PRO_5032457036" evidence="3">
    <location>
        <begin position="34"/>
        <end position="667"/>
    </location>
</feature>
<keyword evidence="3" id="KW-0732">Signal</keyword>
<dbReference type="SUPFAM" id="SSF49503">
    <property type="entry name" value="Cupredoxins"/>
    <property type="match status" value="3"/>
</dbReference>
<gene>
    <name evidence="6" type="ORF">GGQ83_000163</name>
</gene>
<dbReference type="InterPro" id="IPR011706">
    <property type="entry name" value="Cu-oxidase_C"/>
</dbReference>
<dbReference type="RefSeq" id="WP_184381698.1">
    <property type="nucleotide sequence ID" value="NZ_JACIDJ010000001.1"/>
</dbReference>
<dbReference type="Proteomes" id="UP000553193">
    <property type="component" value="Unassembled WGS sequence"/>
</dbReference>
<organism evidence="6 7">
    <name type="scientific">Roseococcus suduntuyensis</name>
    <dbReference type="NCBI Taxonomy" id="455361"/>
    <lineage>
        <taxon>Bacteria</taxon>
        <taxon>Pseudomonadati</taxon>
        <taxon>Pseudomonadota</taxon>
        <taxon>Alphaproteobacteria</taxon>
        <taxon>Acetobacterales</taxon>
        <taxon>Roseomonadaceae</taxon>
        <taxon>Roseococcus</taxon>
    </lineage>
</organism>
<evidence type="ECO:0000256" key="3">
    <source>
        <dbReference type="SAM" id="SignalP"/>
    </source>
</evidence>
<reference evidence="6 7" key="1">
    <citation type="submission" date="2020-08" db="EMBL/GenBank/DDBJ databases">
        <title>Genomic Encyclopedia of Type Strains, Phase IV (KMG-IV): sequencing the most valuable type-strain genomes for metagenomic binning, comparative biology and taxonomic classification.</title>
        <authorList>
            <person name="Goeker M."/>
        </authorList>
    </citation>
    <scope>NUCLEOTIDE SEQUENCE [LARGE SCALE GENOMIC DNA]</scope>
    <source>
        <strain evidence="6 7">DSM 19979</strain>
    </source>
</reference>
<dbReference type="EMBL" id="JACIDJ010000001">
    <property type="protein sequence ID" value="MBB3896737.1"/>
    <property type="molecule type" value="Genomic_DNA"/>
</dbReference>
<keyword evidence="2" id="KW-0560">Oxidoreductase</keyword>
<sequence length="667" mass="70115">MTHALFPSARRRARRRLACLLSLLLGAAGPVTATELRNPPELDTAALTLRLQTHNMVNADGTTVAVQVRSIAASDAAPLVGPTIRTTPGATLQLTFTNDLAYSATAGLDGTVSTTTPHGFDIINLHAHGLHVSPGYTTVAGPPPSIAFADDVLLSLYPRDTPSEVMDDCRAAIGDPNLCQQGTVRYSIQVPPDHPAGSFWYHPHRHGAVALHLASGLAGALIVEDRANGINSLPAVTAAAEKILVIQQIRYAADGAGGRSVTCASAYGGLCPNAPPNPPPANAAFSVNGQLAPTISMGTQEVQLWRLVNATPAELVPACLIPMPGSANPPGLYVLTADGIPIQRAAGPAPDLPFQLRPPVGNFFAAPRTLTPTAGEDMVNYELSFLAAGQRLDLMVQAPAAPGRYQLVGSPANLSDISALCRTPVAEGDPTLIANVVVTAPAATPTYSTALPTQTQLNALARPASLMNEPIPAGPTQGVTFGFTNAEFAPRIGGASVINGRPFTEERIQRVLQLGQLDRWSAMSAADTHVFHIHTNSFQVFQRGQVPLAFPIWRDTLLVNCPMGPGGCSFPWALTNASSGQMITPQTPLPVAAGAQGEVVQFLSRALDHTGDMVLHCHNVFHEDTGMMELVSIVDPRQAVTLETMTVPRHLRAAQGRPAQSSGGHRH</sequence>
<dbReference type="GO" id="GO:0005507">
    <property type="term" value="F:copper ion binding"/>
    <property type="evidence" value="ECO:0007669"/>
    <property type="project" value="InterPro"/>
</dbReference>
<evidence type="ECO:0000256" key="1">
    <source>
        <dbReference type="ARBA" id="ARBA00022723"/>
    </source>
</evidence>
<dbReference type="InterPro" id="IPR045087">
    <property type="entry name" value="Cu-oxidase_fam"/>
</dbReference>
<dbReference type="InterPro" id="IPR011707">
    <property type="entry name" value="Cu-oxidase-like_N"/>
</dbReference>
<dbReference type="Pfam" id="PF07731">
    <property type="entry name" value="Cu-oxidase_2"/>
    <property type="match status" value="1"/>
</dbReference>
<keyword evidence="1" id="KW-0479">Metal-binding</keyword>
<evidence type="ECO:0000256" key="2">
    <source>
        <dbReference type="ARBA" id="ARBA00023002"/>
    </source>
</evidence>
<dbReference type="InterPro" id="IPR002355">
    <property type="entry name" value="Cu_oxidase_Cu_BS"/>
</dbReference>
<dbReference type="PANTHER" id="PTHR11709:SF518">
    <property type="entry name" value="MULTICOPPER OXIDASE"/>
    <property type="match status" value="1"/>
</dbReference>
<proteinExistence type="predicted"/>
<evidence type="ECO:0000313" key="7">
    <source>
        <dbReference type="Proteomes" id="UP000553193"/>
    </source>
</evidence>
<feature type="domain" description="Plastocyanin-like" evidence="4">
    <location>
        <begin position="486"/>
        <end position="559"/>
    </location>
</feature>
<dbReference type="PROSITE" id="PS00080">
    <property type="entry name" value="MULTICOPPER_OXIDASE2"/>
    <property type="match status" value="1"/>
</dbReference>
<comment type="caution">
    <text evidence="6">The sequence shown here is derived from an EMBL/GenBank/DDBJ whole genome shotgun (WGS) entry which is preliminary data.</text>
</comment>
<dbReference type="Pfam" id="PF07732">
    <property type="entry name" value="Cu-oxidase_3"/>
    <property type="match status" value="1"/>
</dbReference>
<dbReference type="Gene3D" id="2.60.40.420">
    <property type="entry name" value="Cupredoxins - blue copper proteins"/>
    <property type="match status" value="3"/>
</dbReference>
<evidence type="ECO:0000259" key="4">
    <source>
        <dbReference type="Pfam" id="PF07731"/>
    </source>
</evidence>
<evidence type="ECO:0000313" key="6">
    <source>
        <dbReference type="EMBL" id="MBB3896737.1"/>
    </source>
</evidence>